<dbReference type="EMBL" id="JACMSC010000011">
    <property type="protein sequence ID" value="KAG6502399.1"/>
    <property type="molecule type" value="Genomic_DNA"/>
</dbReference>
<comment type="caution">
    <text evidence="2">The sequence shown here is derived from an EMBL/GenBank/DDBJ whole genome shotgun (WGS) entry which is preliminary data.</text>
</comment>
<dbReference type="GO" id="GO:0004805">
    <property type="term" value="F:trehalose-phosphatase activity"/>
    <property type="evidence" value="ECO:0007669"/>
    <property type="project" value="TreeGrafter"/>
</dbReference>
<dbReference type="GO" id="GO:0005992">
    <property type="term" value="P:trehalose biosynthetic process"/>
    <property type="evidence" value="ECO:0007669"/>
    <property type="project" value="InterPro"/>
</dbReference>
<evidence type="ECO:0000256" key="1">
    <source>
        <dbReference type="SAM" id="MobiDB-lite"/>
    </source>
</evidence>
<name>A0A8J5GF48_ZINOF</name>
<dbReference type="GO" id="GO:0005829">
    <property type="term" value="C:cytosol"/>
    <property type="evidence" value="ECO:0007669"/>
    <property type="project" value="TreeGrafter"/>
</dbReference>
<sequence length="243" mass="26492">MSQDGVQIVLQSARSGVGELCGSESGWPRRRRRRVAADAAGDDGAGDAGGPAGGGAGEQCGVGFLSPPPPAADATTAAGGEAYVLANKLFSERVVEVINPEEDYVWIHDYHLMALPTFLRRHFNRLRLGFFLHVPFPSSEIYRTLPFREEILKALLNCDIIGFHTFDYARHFLSCCSRILGIEYQFKRGYIGLDYFAAPSGSKYCLLAFTWASSSPCSTSPTRSGGSTISASSLTERLCSWHR</sequence>
<evidence type="ECO:0000313" key="3">
    <source>
        <dbReference type="Proteomes" id="UP000734854"/>
    </source>
</evidence>
<accession>A0A8J5GF48</accession>
<dbReference type="PANTHER" id="PTHR10788">
    <property type="entry name" value="TREHALOSE-6-PHOSPHATE SYNTHASE"/>
    <property type="match status" value="1"/>
</dbReference>
<evidence type="ECO:0000313" key="2">
    <source>
        <dbReference type="EMBL" id="KAG6502399.1"/>
    </source>
</evidence>
<proteinExistence type="predicted"/>
<reference evidence="2 3" key="1">
    <citation type="submission" date="2020-08" db="EMBL/GenBank/DDBJ databases">
        <title>Plant Genome Project.</title>
        <authorList>
            <person name="Zhang R.-G."/>
        </authorList>
    </citation>
    <scope>NUCLEOTIDE SEQUENCE [LARGE SCALE GENOMIC DNA]</scope>
    <source>
        <tissue evidence="2">Rhizome</tissue>
    </source>
</reference>
<dbReference type="SUPFAM" id="SSF53756">
    <property type="entry name" value="UDP-Glycosyltransferase/glycogen phosphorylase"/>
    <property type="match status" value="1"/>
</dbReference>
<organism evidence="2 3">
    <name type="scientific">Zingiber officinale</name>
    <name type="common">Ginger</name>
    <name type="synonym">Amomum zingiber</name>
    <dbReference type="NCBI Taxonomy" id="94328"/>
    <lineage>
        <taxon>Eukaryota</taxon>
        <taxon>Viridiplantae</taxon>
        <taxon>Streptophyta</taxon>
        <taxon>Embryophyta</taxon>
        <taxon>Tracheophyta</taxon>
        <taxon>Spermatophyta</taxon>
        <taxon>Magnoliopsida</taxon>
        <taxon>Liliopsida</taxon>
        <taxon>Zingiberales</taxon>
        <taxon>Zingiberaceae</taxon>
        <taxon>Zingiber</taxon>
    </lineage>
</organism>
<keyword evidence="3" id="KW-1185">Reference proteome</keyword>
<dbReference type="Pfam" id="PF00982">
    <property type="entry name" value="Glyco_transf_20"/>
    <property type="match status" value="1"/>
</dbReference>
<dbReference type="Proteomes" id="UP000734854">
    <property type="component" value="Unassembled WGS sequence"/>
</dbReference>
<gene>
    <name evidence="2" type="ORF">ZIOFF_042291</name>
</gene>
<protein>
    <submittedName>
        <fullName evidence="2">Uncharacterized protein</fullName>
    </submittedName>
</protein>
<dbReference type="PANTHER" id="PTHR10788:SF113">
    <property type="entry name" value="TREHALOSE 6-PHOSPHATE PHOSPHATASE"/>
    <property type="match status" value="1"/>
</dbReference>
<feature type="region of interest" description="Disordered" evidence="1">
    <location>
        <begin position="18"/>
        <end position="53"/>
    </location>
</feature>
<dbReference type="Gene3D" id="3.40.50.2000">
    <property type="entry name" value="Glycogen Phosphorylase B"/>
    <property type="match status" value="1"/>
</dbReference>
<dbReference type="AlphaFoldDB" id="A0A8J5GF48"/>
<dbReference type="InterPro" id="IPR001830">
    <property type="entry name" value="Glyco_trans_20"/>
</dbReference>